<feature type="transmembrane region" description="Helical" evidence="1">
    <location>
        <begin position="182"/>
        <end position="199"/>
    </location>
</feature>
<keyword evidence="1" id="KW-0472">Membrane</keyword>
<dbReference type="GO" id="GO:0008237">
    <property type="term" value="F:metallopeptidase activity"/>
    <property type="evidence" value="ECO:0007669"/>
    <property type="project" value="UniProtKB-KW"/>
</dbReference>
<evidence type="ECO:0000256" key="1">
    <source>
        <dbReference type="SAM" id="Phobius"/>
    </source>
</evidence>
<feature type="domain" description="CAAX prenyl protease 2/Lysostaphin resistance protein A-like" evidence="2">
    <location>
        <begin position="145"/>
        <end position="238"/>
    </location>
</feature>
<organism evidence="3 4">
    <name type="scientific">Labedella endophytica</name>
    <dbReference type="NCBI Taxonomy" id="1523160"/>
    <lineage>
        <taxon>Bacteria</taxon>
        <taxon>Bacillati</taxon>
        <taxon>Actinomycetota</taxon>
        <taxon>Actinomycetes</taxon>
        <taxon>Micrococcales</taxon>
        <taxon>Microbacteriaceae</taxon>
        <taxon>Labedella</taxon>
    </lineage>
</organism>
<protein>
    <submittedName>
        <fullName evidence="3">CPBP family intramembrane metalloprotease</fullName>
    </submittedName>
</protein>
<feature type="transmembrane region" description="Helical" evidence="1">
    <location>
        <begin position="31"/>
        <end position="54"/>
    </location>
</feature>
<dbReference type="OrthoDB" id="254800at2"/>
<keyword evidence="1" id="KW-1133">Transmembrane helix</keyword>
<proteinExistence type="predicted"/>
<dbReference type="Proteomes" id="UP000274909">
    <property type="component" value="Unassembled WGS sequence"/>
</dbReference>
<keyword evidence="1" id="KW-0812">Transmembrane</keyword>
<dbReference type="EMBL" id="RZGZ01000002">
    <property type="protein sequence ID" value="RUR01233.1"/>
    <property type="molecule type" value="Genomic_DNA"/>
</dbReference>
<evidence type="ECO:0000313" key="4">
    <source>
        <dbReference type="Proteomes" id="UP000274909"/>
    </source>
</evidence>
<dbReference type="GO" id="GO:0006508">
    <property type="term" value="P:proteolysis"/>
    <property type="evidence" value="ECO:0007669"/>
    <property type="project" value="UniProtKB-KW"/>
</dbReference>
<keyword evidence="4" id="KW-1185">Reference proteome</keyword>
<feature type="transmembrane region" description="Helical" evidence="1">
    <location>
        <begin position="205"/>
        <end position="223"/>
    </location>
</feature>
<keyword evidence="3" id="KW-0645">Protease</keyword>
<dbReference type="AlphaFoldDB" id="A0A433JSF6"/>
<keyword evidence="3" id="KW-0482">Metalloprotease</keyword>
<evidence type="ECO:0000259" key="2">
    <source>
        <dbReference type="Pfam" id="PF02517"/>
    </source>
</evidence>
<sequence length="260" mass="26344">MLPHIRLQSASVRGGCPATVALMSAPRRWSLMVPLAGLAAAVLLLPFAGTALVPEPIRELSSYLVVWIPLVAAVVVAVRLAMRRRSEPWWRTLRLPLSVMGAAVGVFVGLAARTAGVILEVLVTGRIGVGPGIAGNGATIALGLATAIVASVILAPVIEESFFRGALLPAVEERFGRGRGRAWLGIALVAIVFAAVHALAGGSPLAVAITLLAGVGFGAVARAQGVGSAMVAHVVFNASGLVLTFGSAGVSPLPPTLALG</sequence>
<gene>
    <name evidence="3" type="ORF">ELQ94_06885</name>
</gene>
<dbReference type="GO" id="GO:0080120">
    <property type="term" value="P:CAAX-box protein maturation"/>
    <property type="evidence" value="ECO:0007669"/>
    <property type="project" value="UniProtKB-ARBA"/>
</dbReference>
<dbReference type="Pfam" id="PF02517">
    <property type="entry name" value="Rce1-like"/>
    <property type="match status" value="1"/>
</dbReference>
<dbReference type="GO" id="GO:0004175">
    <property type="term" value="F:endopeptidase activity"/>
    <property type="evidence" value="ECO:0007669"/>
    <property type="project" value="UniProtKB-ARBA"/>
</dbReference>
<comment type="caution">
    <text evidence="3">The sequence shown here is derived from an EMBL/GenBank/DDBJ whole genome shotgun (WGS) entry which is preliminary data.</text>
</comment>
<evidence type="ECO:0000313" key="3">
    <source>
        <dbReference type="EMBL" id="RUR01233.1"/>
    </source>
</evidence>
<dbReference type="InterPro" id="IPR003675">
    <property type="entry name" value="Rce1/LyrA-like_dom"/>
</dbReference>
<reference evidence="3 4" key="1">
    <citation type="submission" date="2018-12" db="EMBL/GenBank/DDBJ databases">
        <authorList>
            <person name="Li F."/>
        </authorList>
    </citation>
    <scope>NUCLEOTIDE SEQUENCE [LARGE SCALE GENOMIC DNA]</scope>
    <source>
        <strain evidence="3 4">EGI 6500705</strain>
    </source>
</reference>
<feature type="transmembrane region" description="Helical" evidence="1">
    <location>
        <begin position="60"/>
        <end position="81"/>
    </location>
</feature>
<accession>A0A433JSF6</accession>
<feature type="transmembrane region" description="Helical" evidence="1">
    <location>
        <begin position="93"/>
        <end position="113"/>
    </location>
</feature>
<feature type="transmembrane region" description="Helical" evidence="1">
    <location>
        <begin position="133"/>
        <end position="158"/>
    </location>
</feature>
<keyword evidence="3" id="KW-0378">Hydrolase</keyword>
<name>A0A433JSF6_9MICO</name>
<feature type="transmembrane region" description="Helical" evidence="1">
    <location>
        <begin position="230"/>
        <end position="250"/>
    </location>
</feature>